<evidence type="ECO:0000256" key="5">
    <source>
        <dbReference type="ARBA" id="ARBA00022729"/>
    </source>
</evidence>
<keyword evidence="3" id="KW-1134">Transmembrane beta strand</keyword>
<dbReference type="SUPFAM" id="SSF56935">
    <property type="entry name" value="Porins"/>
    <property type="match status" value="1"/>
</dbReference>
<keyword evidence="5 8" id="KW-0732">Signal</keyword>
<organism evidence="9 10">
    <name type="scientific">Rhabdonatronobacter sediminivivens</name>
    <dbReference type="NCBI Taxonomy" id="2743469"/>
    <lineage>
        <taxon>Bacteria</taxon>
        <taxon>Pseudomonadati</taxon>
        <taxon>Pseudomonadota</taxon>
        <taxon>Alphaproteobacteria</taxon>
        <taxon>Rhodobacterales</taxon>
        <taxon>Paracoccaceae</taxon>
        <taxon>Rhabdonatronobacter</taxon>
    </lineage>
</organism>
<evidence type="ECO:0000256" key="4">
    <source>
        <dbReference type="ARBA" id="ARBA00022692"/>
    </source>
</evidence>
<keyword evidence="6" id="KW-0472">Membrane</keyword>
<evidence type="ECO:0000313" key="10">
    <source>
        <dbReference type="Proteomes" id="UP000529417"/>
    </source>
</evidence>
<dbReference type="GO" id="GO:0015483">
    <property type="term" value="F:long-chain fatty acid transporting porin activity"/>
    <property type="evidence" value="ECO:0007669"/>
    <property type="project" value="TreeGrafter"/>
</dbReference>
<evidence type="ECO:0000256" key="6">
    <source>
        <dbReference type="ARBA" id="ARBA00023136"/>
    </source>
</evidence>
<evidence type="ECO:0000256" key="7">
    <source>
        <dbReference type="ARBA" id="ARBA00023237"/>
    </source>
</evidence>
<dbReference type="Gene3D" id="2.40.160.60">
    <property type="entry name" value="Outer membrane protein transport protein (OMPP1/FadL/TodX)"/>
    <property type="match status" value="1"/>
</dbReference>
<name>A0A7Z0KXV7_9RHOB</name>
<comment type="similarity">
    <text evidence="2">Belongs to the OmpP1/FadL family.</text>
</comment>
<evidence type="ECO:0000313" key="9">
    <source>
        <dbReference type="EMBL" id="NYS24754.1"/>
    </source>
</evidence>
<evidence type="ECO:0000256" key="3">
    <source>
        <dbReference type="ARBA" id="ARBA00022452"/>
    </source>
</evidence>
<dbReference type="InterPro" id="IPR005017">
    <property type="entry name" value="OMPP1/FadL/TodX"/>
</dbReference>
<evidence type="ECO:0000256" key="8">
    <source>
        <dbReference type="SAM" id="SignalP"/>
    </source>
</evidence>
<keyword evidence="4" id="KW-0812">Transmembrane</keyword>
<comment type="caution">
    <text evidence="9">The sequence shown here is derived from an EMBL/GenBank/DDBJ whole genome shotgun (WGS) entry which is preliminary data.</text>
</comment>
<feature type="chain" id="PRO_5030713578" description="Long-subunit fatty acid transport protein" evidence="8">
    <location>
        <begin position="22"/>
        <end position="367"/>
    </location>
</feature>
<evidence type="ECO:0000256" key="1">
    <source>
        <dbReference type="ARBA" id="ARBA00004571"/>
    </source>
</evidence>
<protein>
    <recommendedName>
        <fullName evidence="11">Long-subunit fatty acid transport protein</fullName>
    </recommendedName>
</protein>
<evidence type="ECO:0008006" key="11">
    <source>
        <dbReference type="Google" id="ProtNLM"/>
    </source>
</evidence>
<accession>A0A7Z0KXV7</accession>
<gene>
    <name evidence="9" type="ORF">HUK65_07085</name>
</gene>
<dbReference type="RefSeq" id="WP_179905459.1">
    <property type="nucleotide sequence ID" value="NZ_JACBXS010000011.1"/>
</dbReference>
<sequence length="367" mass="38698">MIRTGLAVAAAAMLGAGAASAGGVERSAQSMALLFERGNYAEFGLSYSRPRVSGEAPAALGGAGSGDMARSFTTFNLGVRGDLSDALSYAFIIDEPIGASVEYPAGTGYFIAGSNARIQSTAVTGVLRYQFDGGFSAHAGLRAVRTRGEVELFNPMLPGGTYTMNARNDTAVGYLAGVAWERPDIAARVALTYNSRVKHSFDATETNVAWGGAAETTFDTTIPESLQLEFQTGVAEDTLLFGSLRYARWTRFEIAPENYTTILGQNPLVEYESNSLTWNIGVGRQFNENWSGAVSLGYERKSGDALANLGPTDGYRSIGVGVTYREGPIMVATGIQYRRIGGGETAAGARFSGNSALGLGVRVGISF</sequence>
<dbReference type="EMBL" id="JACBXS010000011">
    <property type="protein sequence ID" value="NYS24754.1"/>
    <property type="molecule type" value="Genomic_DNA"/>
</dbReference>
<keyword evidence="7" id="KW-0998">Cell outer membrane</keyword>
<reference evidence="9 10" key="1">
    <citation type="journal article" date="2000" name="Arch. Microbiol.">
        <title>Rhodobaca bogoriensis gen. nov. and sp. nov., an alkaliphilic purple nonsulfur bacterium from African Rift Valley soda lakes.</title>
        <authorList>
            <person name="Milford A.D."/>
            <person name="Achenbach L.A."/>
            <person name="Jung D.O."/>
            <person name="Madigan M.T."/>
        </authorList>
    </citation>
    <scope>NUCLEOTIDE SEQUENCE [LARGE SCALE GENOMIC DNA]</scope>
    <source>
        <strain evidence="9 10">2376</strain>
    </source>
</reference>
<comment type="subcellular location">
    <subcellularLocation>
        <location evidence="1">Cell outer membrane</location>
        <topology evidence="1">Multi-pass membrane protein</topology>
    </subcellularLocation>
</comment>
<feature type="signal peptide" evidence="8">
    <location>
        <begin position="1"/>
        <end position="21"/>
    </location>
</feature>
<keyword evidence="10" id="KW-1185">Reference proteome</keyword>
<dbReference type="Proteomes" id="UP000529417">
    <property type="component" value="Unassembled WGS sequence"/>
</dbReference>
<dbReference type="AlphaFoldDB" id="A0A7Z0KXV7"/>
<dbReference type="PANTHER" id="PTHR35093">
    <property type="entry name" value="OUTER MEMBRANE PROTEIN NMB0088-RELATED"/>
    <property type="match status" value="1"/>
</dbReference>
<evidence type="ECO:0000256" key="2">
    <source>
        <dbReference type="ARBA" id="ARBA00008163"/>
    </source>
</evidence>
<proteinExistence type="inferred from homology"/>
<dbReference type="PANTHER" id="PTHR35093:SF8">
    <property type="entry name" value="OUTER MEMBRANE PROTEIN NMB0088-RELATED"/>
    <property type="match status" value="1"/>
</dbReference>
<dbReference type="GO" id="GO:0009279">
    <property type="term" value="C:cell outer membrane"/>
    <property type="evidence" value="ECO:0007669"/>
    <property type="project" value="UniProtKB-SubCell"/>
</dbReference>
<dbReference type="Pfam" id="PF03349">
    <property type="entry name" value="Toluene_X"/>
    <property type="match status" value="1"/>
</dbReference>